<sequence length="272" mass="30162">MLLELFPEEGPLPDLFELLLLMSLAVPDTEEGLLDTPELLELRLVLLVGVELLPTDLFTEYWFVSEALLFDLLIGLPPLPVVNDVTPDPLLAPPPYPETLFGLETDVLVLLFMALDDFMAAVAFTGEEYEDVEDTDDEGGFAAESGVDAGLLEEDEDADRFGIGGRLAIPLAFVLRKDNTLAAFVELPDWGLLDEVDDFVRELLDFKEEFGVFLPPEIDGDPPFLSLEYILFPPDGSPLDPLDRLPVELRPVVGRFLLEDPADDFPEVDDDV</sequence>
<keyword evidence="2" id="KW-1185">Reference proteome</keyword>
<evidence type="ECO:0000313" key="1">
    <source>
        <dbReference type="EMBL" id="OWF39394.1"/>
    </source>
</evidence>
<protein>
    <submittedName>
        <fullName evidence="1">Uncharacterized protein</fullName>
    </submittedName>
</protein>
<name>A0A210PSG0_MIZYE</name>
<comment type="caution">
    <text evidence="1">The sequence shown here is derived from an EMBL/GenBank/DDBJ whole genome shotgun (WGS) entry which is preliminary data.</text>
</comment>
<evidence type="ECO:0000313" key="2">
    <source>
        <dbReference type="Proteomes" id="UP000242188"/>
    </source>
</evidence>
<dbReference type="AlphaFoldDB" id="A0A210PSG0"/>
<accession>A0A210PSG0</accession>
<dbReference type="EMBL" id="NEDP02005528">
    <property type="protein sequence ID" value="OWF39394.1"/>
    <property type="molecule type" value="Genomic_DNA"/>
</dbReference>
<reference evidence="1 2" key="1">
    <citation type="journal article" date="2017" name="Nat. Ecol. Evol.">
        <title>Scallop genome provides insights into evolution of bilaterian karyotype and development.</title>
        <authorList>
            <person name="Wang S."/>
            <person name="Zhang J."/>
            <person name="Jiao W."/>
            <person name="Li J."/>
            <person name="Xun X."/>
            <person name="Sun Y."/>
            <person name="Guo X."/>
            <person name="Huan P."/>
            <person name="Dong B."/>
            <person name="Zhang L."/>
            <person name="Hu X."/>
            <person name="Sun X."/>
            <person name="Wang J."/>
            <person name="Zhao C."/>
            <person name="Wang Y."/>
            <person name="Wang D."/>
            <person name="Huang X."/>
            <person name="Wang R."/>
            <person name="Lv J."/>
            <person name="Li Y."/>
            <person name="Zhang Z."/>
            <person name="Liu B."/>
            <person name="Lu W."/>
            <person name="Hui Y."/>
            <person name="Liang J."/>
            <person name="Zhou Z."/>
            <person name="Hou R."/>
            <person name="Li X."/>
            <person name="Liu Y."/>
            <person name="Li H."/>
            <person name="Ning X."/>
            <person name="Lin Y."/>
            <person name="Zhao L."/>
            <person name="Xing Q."/>
            <person name="Dou J."/>
            <person name="Li Y."/>
            <person name="Mao J."/>
            <person name="Guo H."/>
            <person name="Dou H."/>
            <person name="Li T."/>
            <person name="Mu C."/>
            <person name="Jiang W."/>
            <person name="Fu Q."/>
            <person name="Fu X."/>
            <person name="Miao Y."/>
            <person name="Liu J."/>
            <person name="Yu Q."/>
            <person name="Li R."/>
            <person name="Liao H."/>
            <person name="Li X."/>
            <person name="Kong Y."/>
            <person name="Jiang Z."/>
            <person name="Chourrout D."/>
            <person name="Li R."/>
            <person name="Bao Z."/>
        </authorList>
    </citation>
    <scope>NUCLEOTIDE SEQUENCE [LARGE SCALE GENOMIC DNA]</scope>
    <source>
        <strain evidence="1 2">PY_sf001</strain>
    </source>
</reference>
<proteinExistence type="predicted"/>
<organism evidence="1 2">
    <name type="scientific">Mizuhopecten yessoensis</name>
    <name type="common">Japanese scallop</name>
    <name type="synonym">Patinopecten yessoensis</name>
    <dbReference type="NCBI Taxonomy" id="6573"/>
    <lineage>
        <taxon>Eukaryota</taxon>
        <taxon>Metazoa</taxon>
        <taxon>Spiralia</taxon>
        <taxon>Lophotrochozoa</taxon>
        <taxon>Mollusca</taxon>
        <taxon>Bivalvia</taxon>
        <taxon>Autobranchia</taxon>
        <taxon>Pteriomorphia</taxon>
        <taxon>Pectinida</taxon>
        <taxon>Pectinoidea</taxon>
        <taxon>Pectinidae</taxon>
        <taxon>Mizuhopecten</taxon>
    </lineage>
</organism>
<dbReference type="Proteomes" id="UP000242188">
    <property type="component" value="Unassembled WGS sequence"/>
</dbReference>
<gene>
    <name evidence="1" type="ORF">KP79_PYT19246</name>
</gene>